<organism evidence="3 4">
    <name type="scientific">Theileria orientalis</name>
    <dbReference type="NCBI Taxonomy" id="68886"/>
    <lineage>
        <taxon>Eukaryota</taxon>
        <taxon>Sar</taxon>
        <taxon>Alveolata</taxon>
        <taxon>Apicomplexa</taxon>
        <taxon>Aconoidasida</taxon>
        <taxon>Piroplasmida</taxon>
        <taxon>Theileriidae</taxon>
        <taxon>Theileria</taxon>
    </lineage>
</organism>
<dbReference type="Gene3D" id="3.30.70.330">
    <property type="match status" value="1"/>
</dbReference>
<gene>
    <name evidence="3" type="ORF">MACK_002154</name>
</gene>
<dbReference type="Pfam" id="PF00076">
    <property type="entry name" value="RRM_1"/>
    <property type="match status" value="1"/>
</dbReference>
<accession>A0A976MDC6</accession>
<evidence type="ECO:0000313" key="3">
    <source>
        <dbReference type="EMBL" id="UKK01341.2"/>
    </source>
</evidence>
<evidence type="ECO:0000259" key="2">
    <source>
        <dbReference type="PROSITE" id="PS50102"/>
    </source>
</evidence>
<dbReference type="InterPro" id="IPR000504">
    <property type="entry name" value="RRM_dom"/>
</dbReference>
<proteinExistence type="predicted"/>
<dbReference type="SUPFAM" id="SSF54928">
    <property type="entry name" value="RNA-binding domain, RBD"/>
    <property type="match status" value="1"/>
</dbReference>
<dbReference type="Proteomes" id="UP000244811">
    <property type="component" value="Chromosome 3"/>
</dbReference>
<evidence type="ECO:0000256" key="1">
    <source>
        <dbReference type="PROSITE-ProRule" id="PRU00176"/>
    </source>
</evidence>
<protein>
    <recommendedName>
        <fullName evidence="2">RRM domain-containing protein</fullName>
    </recommendedName>
</protein>
<dbReference type="AlphaFoldDB" id="A0A976MDC6"/>
<dbReference type="GO" id="GO:0003723">
    <property type="term" value="F:RNA binding"/>
    <property type="evidence" value="ECO:0007669"/>
    <property type="project" value="UniProtKB-UniRule"/>
</dbReference>
<name>A0A976MDC6_THEOR</name>
<feature type="domain" description="RRM" evidence="2">
    <location>
        <begin position="71"/>
        <end position="161"/>
    </location>
</feature>
<dbReference type="PROSITE" id="PS50102">
    <property type="entry name" value="RRM"/>
    <property type="match status" value="1"/>
</dbReference>
<dbReference type="InterPro" id="IPR012677">
    <property type="entry name" value="Nucleotide-bd_a/b_plait_sf"/>
</dbReference>
<dbReference type="InterPro" id="IPR035979">
    <property type="entry name" value="RBD_domain_sf"/>
</dbReference>
<keyword evidence="1" id="KW-0694">RNA-binding</keyword>
<reference evidence="3" key="1">
    <citation type="submission" date="2022-07" db="EMBL/GenBank/DDBJ databases">
        <title>Evaluation of T. orientalis genome assembly methods using nanopore sequencing and analysis of variation between genomes.</title>
        <authorList>
            <person name="Yam J."/>
            <person name="Micallef M.L."/>
            <person name="Liu M."/>
            <person name="Djordjevic S.P."/>
            <person name="Bogema D.R."/>
            <person name="Jenkins C."/>
        </authorList>
    </citation>
    <scope>NUCLEOTIDE SEQUENCE</scope>
    <source>
        <strain evidence="3">Goon Nure</strain>
    </source>
</reference>
<sequence length="350" mass="41351">MIRLSRITTFSSYTCPGASKMKWFFVKPYVRADPSSLFHYPETSNVDKRKIDWMYHKPYDRSEVISVYGPNTIELRNLPMGRTPEYLQERLRRFFSKFGVVSFCRCKPHDLDPYQCNGTGYVTFRSKKASIEAASANLVFPFTLHSKKIAIRHLDTDKTNDPDYLYKNQHYNKQILAIAKDLYTKICKTGICNLSKISHGIYERNFYTGKLHKAGLSVFMRFGSWVGFLNFEPFKELFKVEDGKVTLLLNGEDKMERVMKRAEIILCRMLEETITKDWREGKPKLIDQAQKDADALYYMQPLPEQLQLLSRSHNMYRLHDERHLFKISIKQKRNEARRLYRSMKRAQIEQ</sequence>
<dbReference type="EMBL" id="CP056070">
    <property type="protein sequence ID" value="UKK01341.2"/>
    <property type="molecule type" value="Genomic_DNA"/>
</dbReference>
<evidence type="ECO:0000313" key="4">
    <source>
        <dbReference type="Proteomes" id="UP000244811"/>
    </source>
</evidence>